<organism evidence="6 7">
    <name type="scientific">Panacagrimonas perspica</name>
    <dbReference type="NCBI Taxonomy" id="381431"/>
    <lineage>
        <taxon>Bacteria</taxon>
        <taxon>Pseudomonadati</taxon>
        <taxon>Pseudomonadota</taxon>
        <taxon>Gammaproteobacteria</taxon>
        <taxon>Nevskiales</taxon>
        <taxon>Nevskiaceae</taxon>
        <taxon>Panacagrimonas</taxon>
    </lineage>
</organism>
<comment type="subcellular location">
    <subcellularLocation>
        <location evidence="5">Cell membrane</location>
        <topology evidence="5">Multi-pass membrane protein</topology>
    </subcellularLocation>
</comment>
<dbReference type="EMBL" id="SOBT01000008">
    <property type="protein sequence ID" value="TDU32744.1"/>
    <property type="molecule type" value="Genomic_DNA"/>
</dbReference>
<keyword evidence="2 5" id="KW-0812">Transmembrane</keyword>
<dbReference type="Proteomes" id="UP000295341">
    <property type="component" value="Unassembled WGS sequence"/>
</dbReference>
<dbReference type="AlphaFoldDB" id="A0A4R7PEX0"/>
<dbReference type="OrthoDB" id="123240at2"/>
<dbReference type="Pfam" id="PF02694">
    <property type="entry name" value="UPF0060"/>
    <property type="match status" value="1"/>
</dbReference>
<name>A0A4R7PEX0_9GAMM</name>
<comment type="similarity">
    <text evidence="5">Belongs to the UPF0060 family.</text>
</comment>
<dbReference type="HAMAP" id="MF_00010">
    <property type="entry name" value="UPF0060"/>
    <property type="match status" value="1"/>
</dbReference>
<evidence type="ECO:0000256" key="2">
    <source>
        <dbReference type="ARBA" id="ARBA00022692"/>
    </source>
</evidence>
<evidence type="ECO:0000256" key="3">
    <source>
        <dbReference type="ARBA" id="ARBA00022989"/>
    </source>
</evidence>
<comment type="caution">
    <text evidence="6">The sequence shown here is derived from an EMBL/GenBank/DDBJ whole genome shotgun (WGS) entry which is preliminary data.</text>
</comment>
<keyword evidence="7" id="KW-1185">Reference proteome</keyword>
<gene>
    <name evidence="6" type="ORF">DFR24_2148</name>
</gene>
<evidence type="ECO:0000256" key="5">
    <source>
        <dbReference type="HAMAP-Rule" id="MF_00010"/>
    </source>
</evidence>
<dbReference type="PANTHER" id="PTHR36116">
    <property type="entry name" value="UPF0060 MEMBRANE PROTEIN YNFA"/>
    <property type="match status" value="1"/>
</dbReference>
<dbReference type="RefSeq" id="WP_133881225.1">
    <property type="nucleotide sequence ID" value="NZ_MWIN01000001.1"/>
</dbReference>
<dbReference type="SUPFAM" id="SSF103481">
    <property type="entry name" value="Multidrug resistance efflux transporter EmrE"/>
    <property type="match status" value="1"/>
</dbReference>
<evidence type="ECO:0000256" key="4">
    <source>
        <dbReference type="ARBA" id="ARBA00023136"/>
    </source>
</evidence>
<evidence type="ECO:0000313" key="7">
    <source>
        <dbReference type="Proteomes" id="UP000295341"/>
    </source>
</evidence>
<proteinExistence type="inferred from homology"/>
<dbReference type="NCBIfam" id="NF002586">
    <property type="entry name" value="PRK02237.1"/>
    <property type="match status" value="1"/>
</dbReference>
<dbReference type="GO" id="GO:0005886">
    <property type="term" value="C:plasma membrane"/>
    <property type="evidence" value="ECO:0007669"/>
    <property type="project" value="UniProtKB-SubCell"/>
</dbReference>
<dbReference type="InterPro" id="IPR003844">
    <property type="entry name" value="UPF0060"/>
</dbReference>
<dbReference type="InterPro" id="IPR037185">
    <property type="entry name" value="EmrE-like"/>
</dbReference>
<keyword evidence="3 5" id="KW-1133">Transmembrane helix</keyword>
<reference evidence="6 7" key="1">
    <citation type="submission" date="2019-03" db="EMBL/GenBank/DDBJ databases">
        <title>Genomic Encyclopedia of Type Strains, Phase IV (KMG-IV): sequencing the most valuable type-strain genomes for metagenomic binning, comparative biology and taxonomic classification.</title>
        <authorList>
            <person name="Goeker M."/>
        </authorList>
    </citation>
    <scope>NUCLEOTIDE SEQUENCE [LARGE SCALE GENOMIC DNA]</scope>
    <source>
        <strain evidence="6 7">DSM 26377</strain>
    </source>
</reference>
<keyword evidence="4 5" id="KW-0472">Membrane</keyword>
<dbReference type="PANTHER" id="PTHR36116:SF1">
    <property type="entry name" value="UPF0060 MEMBRANE PROTEIN YNFA"/>
    <property type="match status" value="1"/>
</dbReference>
<feature type="transmembrane region" description="Helical" evidence="5">
    <location>
        <begin position="90"/>
        <end position="109"/>
    </location>
</feature>
<feature type="transmembrane region" description="Helical" evidence="5">
    <location>
        <begin position="31"/>
        <end position="49"/>
    </location>
</feature>
<protein>
    <submittedName>
        <fullName evidence="6">Small multidrug resistance family-3 protein</fullName>
    </submittedName>
</protein>
<keyword evidence="1 5" id="KW-1003">Cell membrane</keyword>
<feature type="transmembrane region" description="Helical" evidence="5">
    <location>
        <begin position="61"/>
        <end position="78"/>
    </location>
</feature>
<evidence type="ECO:0000313" key="6">
    <source>
        <dbReference type="EMBL" id="TDU32744.1"/>
    </source>
</evidence>
<accession>A0A4R7PEX0</accession>
<sequence length="110" mass="11591">MLSSVPAALAAAFLEIAGCFAFWSWLRLGKPAWWIVPGIASLVAFAWLLTRIDAVHAGRAFAAYGGIYIVCSLAWLWAVEGARPDRWDTAGAAACLIGAGLILFGPRGAA</sequence>
<evidence type="ECO:0000256" key="1">
    <source>
        <dbReference type="ARBA" id="ARBA00022475"/>
    </source>
</evidence>